<keyword evidence="4" id="KW-0479">Metal-binding</keyword>
<keyword evidence="3" id="KW-0949">S-adenosyl-L-methionine</keyword>
<dbReference type="InterPro" id="IPR023404">
    <property type="entry name" value="rSAM_horseshoe"/>
</dbReference>
<dbReference type="PROSITE" id="PS51918">
    <property type="entry name" value="RADICAL_SAM"/>
    <property type="match status" value="1"/>
</dbReference>
<dbReference type="OrthoDB" id="9801689at2"/>
<dbReference type="NCBIfam" id="TIGR01212">
    <property type="entry name" value="TIGR01212 family radical SAM protein"/>
    <property type="match status" value="1"/>
</dbReference>
<feature type="domain" description="Radical SAM core" evidence="7">
    <location>
        <begin position="15"/>
        <end position="265"/>
    </location>
</feature>
<evidence type="ECO:0000256" key="2">
    <source>
        <dbReference type="ARBA" id="ARBA00022485"/>
    </source>
</evidence>
<dbReference type="PANTHER" id="PTHR11135">
    <property type="entry name" value="HISTONE ACETYLTRANSFERASE-RELATED"/>
    <property type="match status" value="1"/>
</dbReference>
<dbReference type="SMART" id="SM00729">
    <property type="entry name" value="Elp3"/>
    <property type="match status" value="1"/>
</dbReference>
<dbReference type="Proteomes" id="UP000192783">
    <property type="component" value="Unassembled WGS sequence"/>
</dbReference>
<dbReference type="SFLD" id="SFLDS00029">
    <property type="entry name" value="Radical_SAM"/>
    <property type="match status" value="1"/>
</dbReference>
<name>A0A1W1X722_9BACT</name>
<dbReference type="PANTHER" id="PTHR11135:SF1">
    <property type="entry name" value="PROTEIN YHCC"/>
    <property type="match status" value="1"/>
</dbReference>
<proteinExistence type="predicted"/>
<dbReference type="InterPro" id="IPR058240">
    <property type="entry name" value="rSAM_sf"/>
</dbReference>
<dbReference type="Pfam" id="PF16199">
    <property type="entry name" value="Radical_SAM_C"/>
    <property type="match status" value="1"/>
</dbReference>
<evidence type="ECO:0000256" key="3">
    <source>
        <dbReference type="ARBA" id="ARBA00022691"/>
    </source>
</evidence>
<dbReference type="InterPro" id="IPR005911">
    <property type="entry name" value="YhcC-like"/>
</dbReference>
<keyword evidence="9" id="KW-1185">Reference proteome</keyword>
<dbReference type="RefSeq" id="WP_084056356.1">
    <property type="nucleotide sequence ID" value="NZ_FWXF01000002.1"/>
</dbReference>
<evidence type="ECO:0000256" key="6">
    <source>
        <dbReference type="ARBA" id="ARBA00023014"/>
    </source>
</evidence>
<dbReference type="AlphaFoldDB" id="A0A1W1X722"/>
<organism evidence="8 9">
    <name type="scientific">Desulfacinum hydrothermale DSM 13146</name>
    <dbReference type="NCBI Taxonomy" id="1121390"/>
    <lineage>
        <taxon>Bacteria</taxon>
        <taxon>Pseudomonadati</taxon>
        <taxon>Thermodesulfobacteriota</taxon>
        <taxon>Syntrophobacteria</taxon>
        <taxon>Syntrophobacterales</taxon>
        <taxon>Syntrophobacteraceae</taxon>
        <taxon>Desulfacinum</taxon>
    </lineage>
</organism>
<dbReference type="SUPFAM" id="SSF102114">
    <property type="entry name" value="Radical SAM enzymes"/>
    <property type="match status" value="1"/>
</dbReference>
<dbReference type="GO" id="GO:0051539">
    <property type="term" value="F:4 iron, 4 sulfur cluster binding"/>
    <property type="evidence" value="ECO:0007669"/>
    <property type="project" value="UniProtKB-KW"/>
</dbReference>
<dbReference type="GO" id="GO:0003824">
    <property type="term" value="F:catalytic activity"/>
    <property type="evidence" value="ECO:0007669"/>
    <property type="project" value="InterPro"/>
</dbReference>
<dbReference type="Gene3D" id="3.80.30.20">
    <property type="entry name" value="tm_1862 like domain"/>
    <property type="match status" value="1"/>
</dbReference>
<sequence>MRKPYRDYSSYLRSLFGCRVHKITIDAGLTCPNRDGTVGTRGCAYCNARGSGTGAAARGIPIADQIQSAKSYLARRYKAKKFLAYFQSFSNTYAPLPKLRDLYGQALSDPDVVGLTIGTRPDCVPDPVLDHLQELSRDHLVWLEYGLQSAHDRTLERIGRGHNVARFCDAVERTRKRGLPICVHIILGLPGETLGDMLETARFLARQDIQGVKIHLLYVVRGTLLHEWYSQGKYRCLEREEYVEACAAFLSRLPPQVIVQRVTGDPHRQELVAPAWALEKQRNLEALHRYMDEKGLYQGKCWKPS</sequence>
<dbReference type="SFLD" id="SFLDG01086">
    <property type="entry name" value="elongater_protein-like"/>
    <property type="match status" value="1"/>
</dbReference>
<evidence type="ECO:0000256" key="5">
    <source>
        <dbReference type="ARBA" id="ARBA00023004"/>
    </source>
</evidence>
<comment type="cofactor">
    <cofactor evidence="1">
        <name>[4Fe-4S] cluster</name>
        <dbReference type="ChEBI" id="CHEBI:49883"/>
    </cofactor>
</comment>
<reference evidence="8 9" key="1">
    <citation type="submission" date="2017-04" db="EMBL/GenBank/DDBJ databases">
        <authorList>
            <person name="Afonso C.L."/>
            <person name="Miller P.J."/>
            <person name="Scott M.A."/>
            <person name="Spackman E."/>
            <person name="Goraichik I."/>
            <person name="Dimitrov K.M."/>
            <person name="Suarez D.L."/>
            <person name="Swayne D.E."/>
        </authorList>
    </citation>
    <scope>NUCLEOTIDE SEQUENCE [LARGE SCALE GENOMIC DNA]</scope>
    <source>
        <strain evidence="8 9">DSM 13146</strain>
    </source>
</reference>
<dbReference type="GO" id="GO:0046872">
    <property type="term" value="F:metal ion binding"/>
    <property type="evidence" value="ECO:0007669"/>
    <property type="project" value="UniProtKB-KW"/>
</dbReference>
<keyword evidence="5" id="KW-0408">Iron</keyword>
<keyword evidence="2" id="KW-0004">4Fe-4S</keyword>
<dbReference type="EMBL" id="FWXF01000002">
    <property type="protein sequence ID" value="SMC19597.1"/>
    <property type="molecule type" value="Genomic_DNA"/>
</dbReference>
<dbReference type="Pfam" id="PF04055">
    <property type="entry name" value="Radical_SAM"/>
    <property type="match status" value="1"/>
</dbReference>
<keyword evidence="6" id="KW-0411">Iron-sulfur</keyword>
<gene>
    <name evidence="8" type="ORF">SAMN02746041_00723</name>
</gene>
<evidence type="ECO:0000256" key="1">
    <source>
        <dbReference type="ARBA" id="ARBA00001966"/>
    </source>
</evidence>
<dbReference type="InterPro" id="IPR039661">
    <property type="entry name" value="ELP3"/>
</dbReference>
<dbReference type="SFLD" id="SFLDG01091">
    <property type="entry name" value="uncharacterized_CHP01210-like"/>
    <property type="match status" value="1"/>
</dbReference>
<dbReference type="InterPro" id="IPR006638">
    <property type="entry name" value="Elp3/MiaA/NifB-like_rSAM"/>
</dbReference>
<accession>A0A1W1X722</accession>
<protein>
    <recommendedName>
        <fullName evidence="7">Radical SAM core domain-containing protein</fullName>
    </recommendedName>
</protein>
<evidence type="ECO:0000313" key="8">
    <source>
        <dbReference type="EMBL" id="SMC19597.1"/>
    </source>
</evidence>
<dbReference type="CDD" id="cd01335">
    <property type="entry name" value="Radical_SAM"/>
    <property type="match status" value="1"/>
</dbReference>
<dbReference type="InterPro" id="IPR032432">
    <property type="entry name" value="Radical_SAM_C"/>
</dbReference>
<evidence type="ECO:0000256" key="4">
    <source>
        <dbReference type="ARBA" id="ARBA00022723"/>
    </source>
</evidence>
<evidence type="ECO:0000259" key="7">
    <source>
        <dbReference type="PROSITE" id="PS51918"/>
    </source>
</evidence>
<dbReference type="InterPro" id="IPR007197">
    <property type="entry name" value="rSAM"/>
</dbReference>
<evidence type="ECO:0000313" key="9">
    <source>
        <dbReference type="Proteomes" id="UP000192783"/>
    </source>
</evidence>